<dbReference type="AlphaFoldDB" id="A0A6H5IGC9"/>
<gene>
    <name evidence="1" type="ORF">TBRA_LOCUS6677</name>
</gene>
<evidence type="ECO:0000313" key="1">
    <source>
        <dbReference type="EMBL" id="CAB0034779.1"/>
    </source>
</evidence>
<accession>A0A6H5IGC9</accession>
<reference evidence="1 2" key="1">
    <citation type="submission" date="2020-02" db="EMBL/GenBank/DDBJ databases">
        <authorList>
            <person name="Ferguson B K."/>
        </authorList>
    </citation>
    <scope>NUCLEOTIDE SEQUENCE [LARGE SCALE GENOMIC DNA]</scope>
</reference>
<protein>
    <submittedName>
        <fullName evidence="1">Uncharacterized protein</fullName>
    </submittedName>
</protein>
<name>A0A6H5IGC9_9HYME</name>
<proteinExistence type="predicted"/>
<evidence type="ECO:0000313" key="2">
    <source>
        <dbReference type="Proteomes" id="UP000479190"/>
    </source>
</evidence>
<keyword evidence="2" id="KW-1185">Reference proteome</keyword>
<sequence>MRGVSTYVKIDDTCKESKTLIDKYIQRPDKYEELSLLEFAKSYTVANSSYKRNKNDKNLHCLSKNISHLTMRRRNCTISSNVTISNTRNYLIITTEHRIAFNFFKNFYSRVVVPSTRLPSLRSSYTLTLAIQPSPAATPGGLVGHYCEDLCLPTSKRTCTTARLFGRKVGIRRRHASECGRVRAGRVRPVLLMGLCAEMSWDFPTKICWTSSLSSGESTDRRAS</sequence>
<organism evidence="1 2">
    <name type="scientific">Trichogramma brassicae</name>
    <dbReference type="NCBI Taxonomy" id="86971"/>
    <lineage>
        <taxon>Eukaryota</taxon>
        <taxon>Metazoa</taxon>
        <taxon>Ecdysozoa</taxon>
        <taxon>Arthropoda</taxon>
        <taxon>Hexapoda</taxon>
        <taxon>Insecta</taxon>
        <taxon>Pterygota</taxon>
        <taxon>Neoptera</taxon>
        <taxon>Endopterygota</taxon>
        <taxon>Hymenoptera</taxon>
        <taxon>Apocrita</taxon>
        <taxon>Proctotrupomorpha</taxon>
        <taxon>Chalcidoidea</taxon>
        <taxon>Trichogrammatidae</taxon>
        <taxon>Trichogramma</taxon>
    </lineage>
</organism>
<dbReference type="EMBL" id="CADCXV010000754">
    <property type="protein sequence ID" value="CAB0034779.1"/>
    <property type="molecule type" value="Genomic_DNA"/>
</dbReference>
<dbReference type="Proteomes" id="UP000479190">
    <property type="component" value="Unassembled WGS sequence"/>
</dbReference>